<dbReference type="PANTHER" id="PTHR33639">
    <property type="entry name" value="THIOL-DISULFIDE OXIDOREDUCTASE DCC"/>
    <property type="match status" value="1"/>
</dbReference>
<dbReference type="EMBL" id="PJNI01000002">
    <property type="protein sequence ID" value="PKR81624.1"/>
    <property type="molecule type" value="Genomic_DNA"/>
</dbReference>
<organism evidence="1 2">
    <name type="scientific">Brumimicrobium salinarum</name>
    <dbReference type="NCBI Taxonomy" id="2058658"/>
    <lineage>
        <taxon>Bacteria</taxon>
        <taxon>Pseudomonadati</taxon>
        <taxon>Bacteroidota</taxon>
        <taxon>Flavobacteriia</taxon>
        <taxon>Flavobacteriales</taxon>
        <taxon>Crocinitomicaceae</taxon>
        <taxon>Brumimicrobium</taxon>
    </lineage>
</organism>
<dbReference type="Pfam" id="PF04134">
    <property type="entry name" value="DCC1-like"/>
    <property type="match status" value="1"/>
</dbReference>
<dbReference type="OrthoDB" id="9785438at2"/>
<dbReference type="Proteomes" id="UP000236654">
    <property type="component" value="Unassembled WGS sequence"/>
</dbReference>
<dbReference type="InterPro" id="IPR007263">
    <property type="entry name" value="DCC1-like"/>
</dbReference>
<sequence>MKFKDIIKLKYIVFYDGDCGFCSSSVQLILKQKKTDFYFIALQSDLAKKIMDIHDEVIEMNTLYLLKDGSLYQKSEAALQISKKLKGLYPILYFIGKIVPLFLRDWIYDQIAKRRYKIISKFCVLPSEQEKQFFLYTADDSPKK</sequence>
<keyword evidence="2" id="KW-1185">Reference proteome</keyword>
<name>A0A2I0R4W1_9FLAO</name>
<comment type="caution">
    <text evidence="1">The sequence shown here is derived from an EMBL/GenBank/DDBJ whole genome shotgun (WGS) entry which is preliminary data.</text>
</comment>
<evidence type="ECO:0000313" key="2">
    <source>
        <dbReference type="Proteomes" id="UP000236654"/>
    </source>
</evidence>
<dbReference type="InterPro" id="IPR052927">
    <property type="entry name" value="DCC_oxidoreductase"/>
</dbReference>
<dbReference type="GO" id="GO:0015035">
    <property type="term" value="F:protein-disulfide reductase activity"/>
    <property type="evidence" value="ECO:0007669"/>
    <property type="project" value="InterPro"/>
</dbReference>
<reference evidence="1 2" key="1">
    <citation type="submission" date="2017-12" db="EMBL/GenBank/DDBJ databases">
        <title>The draft genome sequence of Brumimicrobium saltpan LHR20.</title>
        <authorList>
            <person name="Do Z.-J."/>
            <person name="Luo H.-R."/>
        </authorList>
    </citation>
    <scope>NUCLEOTIDE SEQUENCE [LARGE SCALE GENOMIC DNA]</scope>
    <source>
        <strain evidence="1 2">LHR20</strain>
    </source>
</reference>
<dbReference type="PANTHER" id="PTHR33639:SF2">
    <property type="entry name" value="DUF393 DOMAIN-CONTAINING PROTEIN"/>
    <property type="match status" value="1"/>
</dbReference>
<gene>
    <name evidence="1" type="ORF">CW751_03620</name>
</gene>
<dbReference type="RefSeq" id="WP_101333638.1">
    <property type="nucleotide sequence ID" value="NZ_PJNI01000002.1"/>
</dbReference>
<evidence type="ECO:0008006" key="3">
    <source>
        <dbReference type="Google" id="ProtNLM"/>
    </source>
</evidence>
<proteinExistence type="predicted"/>
<dbReference type="AlphaFoldDB" id="A0A2I0R4W1"/>
<protein>
    <recommendedName>
        <fullName evidence="3">Thiol-disulfide oxidoreductase</fullName>
    </recommendedName>
</protein>
<evidence type="ECO:0000313" key="1">
    <source>
        <dbReference type="EMBL" id="PKR81624.1"/>
    </source>
</evidence>
<accession>A0A2I0R4W1</accession>